<dbReference type="InterPro" id="IPR020476">
    <property type="entry name" value="Nudix_hydrolase"/>
</dbReference>
<dbReference type="Proteomes" id="UP001321804">
    <property type="component" value="Chromosome"/>
</dbReference>
<dbReference type="SUPFAM" id="SSF55811">
    <property type="entry name" value="Nudix"/>
    <property type="match status" value="1"/>
</dbReference>
<evidence type="ECO:0000256" key="1">
    <source>
        <dbReference type="ARBA" id="ARBA00005582"/>
    </source>
</evidence>
<accession>A0AAU9DJJ6</accession>
<evidence type="ECO:0000313" key="5">
    <source>
        <dbReference type="EMBL" id="BDR56937.1"/>
    </source>
</evidence>
<dbReference type="PANTHER" id="PTHR43736:SF1">
    <property type="entry name" value="DIHYDRONEOPTERIN TRIPHOSPHATE DIPHOSPHATASE"/>
    <property type="match status" value="1"/>
</dbReference>
<dbReference type="RefSeq" id="WP_317695548.1">
    <property type="nucleotide sequence ID" value="NZ_AP026801.1"/>
</dbReference>
<dbReference type="InterPro" id="IPR020084">
    <property type="entry name" value="NUDIX_hydrolase_CS"/>
</dbReference>
<evidence type="ECO:0000256" key="2">
    <source>
        <dbReference type="ARBA" id="ARBA00022801"/>
    </source>
</evidence>
<dbReference type="KEGG" id="xak:KIMC2_14990"/>
<evidence type="ECO:0000313" key="6">
    <source>
        <dbReference type="Proteomes" id="UP001321804"/>
    </source>
</evidence>
<proteinExistence type="inferred from homology"/>
<evidence type="ECO:0000256" key="3">
    <source>
        <dbReference type="RuleBase" id="RU003476"/>
    </source>
</evidence>
<evidence type="ECO:0000259" key="4">
    <source>
        <dbReference type="PROSITE" id="PS51462"/>
    </source>
</evidence>
<keyword evidence="2 3" id="KW-0378">Hydrolase</keyword>
<protein>
    <submittedName>
        <fullName evidence="5">7,8-dihydro-8-oxoguanine triphosphatase</fullName>
    </submittedName>
</protein>
<dbReference type="PROSITE" id="PS00893">
    <property type="entry name" value="NUDIX_BOX"/>
    <property type="match status" value="1"/>
</dbReference>
<sequence>MSRATPIELTNMCMITNEKGEVLVEDRLNPEWPGITFPGGHVEMGESLNDAMIREIKEETGLTIFEPKLCGVKDWFQGDERYIVLLYRTKKFSGEIKSSDEGKIFWLEPKKLPQQKLAGGDFMDMYEVFINPKVSEMFYPDDTLKSILY</sequence>
<dbReference type="InterPro" id="IPR015797">
    <property type="entry name" value="NUDIX_hydrolase-like_dom_sf"/>
</dbReference>
<dbReference type="Pfam" id="PF00293">
    <property type="entry name" value="NUDIX"/>
    <property type="match status" value="1"/>
</dbReference>
<dbReference type="AlphaFoldDB" id="A0AAU9DJJ6"/>
<name>A0AAU9DJJ6_9LACO</name>
<dbReference type="Gene3D" id="3.90.79.10">
    <property type="entry name" value="Nucleoside Triphosphate Pyrophosphohydrolase"/>
    <property type="match status" value="1"/>
</dbReference>
<dbReference type="CDD" id="cd18875">
    <property type="entry name" value="NUDIX_Hydrolase"/>
    <property type="match status" value="1"/>
</dbReference>
<feature type="domain" description="Nudix hydrolase" evidence="4">
    <location>
        <begin position="6"/>
        <end position="136"/>
    </location>
</feature>
<reference evidence="5 6" key="1">
    <citation type="journal article" date="2023" name="Microbiol. Spectr.">
        <title>Symbiosis of Carpenter Bees with Uncharacterized Lactic Acid Bacteria Showing NAD Auxotrophy.</title>
        <authorList>
            <person name="Kawasaki S."/>
            <person name="Ozawa K."/>
            <person name="Mori T."/>
            <person name="Yamamoto A."/>
            <person name="Ito M."/>
            <person name="Ohkuma M."/>
            <person name="Sakamoto M."/>
            <person name="Matsutani M."/>
        </authorList>
    </citation>
    <scope>NUCLEOTIDE SEQUENCE [LARGE SCALE GENOMIC DNA]</scope>
    <source>
        <strain evidence="5 6">KimC2</strain>
    </source>
</reference>
<comment type="similarity">
    <text evidence="1 3">Belongs to the Nudix hydrolase family.</text>
</comment>
<dbReference type="PANTHER" id="PTHR43736">
    <property type="entry name" value="ADP-RIBOSE PYROPHOSPHATASE"/>
    <property type="match status" value="1"/>
</dbReference>
<dbReference type="PRINTS" id="PR00502">
    <property type="entry name" value="NUDIXFAMILY"/>
</dbReference>
<keyword evidence="6" id="KW-1185">Reference proteome</keyword>
<gene>
    <name evidence="5" type="ORF">KIMC2_14990</name>
</gene>
<dbReference type="PROSITE" id="PS51462">
    <property type="entry name" value="NUDIX"/>
    <property type="match status" value="1"/>
</dbReference>
<dbReference type="GO" id="GO:0016787">
    <property type="term" value="F:hydrolase activity"/>
    <property type="evidence" value="ECO:0007669"/>
    <property type="project" value="UniProtKB-KW"/>
</dbReference>
<dbReference type="InterPro" id="IPR000086">
    <property type="entry name" value="NUDIX_hydrolase_dom"/>
</dbReference>
<dbReference type="EMBL" id="AP026801">
    <property type="protein sequence ID" value="BDR56937.1"/>
    <property type="molecule type" value="Genomic_DNA"/>
</dbReference>
<organism evidence="5 6">
    <name type="scientific">Xylocopilactobacillus apis</name>
    <dbReference type="NCBI Taxonomy" id="2932183"/>
    <lineage>
        <taxon>Bacteria</taxon>
        <taxon>Bacillati</taxon>
        <taxon>Bacillota</taxon>
        <taxon>Bacilli</taxon>
        <taxon>Lactobacillales</taxon>
        <taxon>Lactobacillaceae</taxon>
        <taxon>Xylocopilactobacillus</taxon>
    </lineage>
</organism>